<comment type="caution">
    <text evidence="2">The sequence shown here is derived from an EMBL/GenBank/DDBJ whole genome shotgun (WGS) entry which is preliminary data.</text>
</comment>
<evidence type="ECO:0000313" key="2">
    <source>
        <dbReference type="EMBL" id="PGH15779.1"/>
    </source>
</evidence>
<organism evidence="2 3">
    <name type="scientific">Helicocarpus griseus UAMH5409</name>
    <dbReference type="NCBI Taxonomy" id="1447875"/>
    <lineage>
        <taxon>Eukaryota</taxon>
        <taxon>Fungi</taxon>
        <taxon>Dikarya</taxon>
        <taxon>Ascomycota</taxon>
        <taxon>Pezizomycotina</taxon>
        <taxon>Eurotiomycetes</taxon>
        <taxon>Eurotiomycetidae</taxon>
        <taxon>Onygenales</taxon>
        <taxon>Ajellomycetaceae</taxon>
        <taxon>Helicocarpus</taxon>
    </lineage>
</organism>
<accession>A0A2B7Y3Q5</accession>
<proteinExistence type="predicted"/>
<evidence type="ECO:0000313" key="3">
    <source>
        <dbReference type="Proteomes" id="UP000223968"/>
    </source>
</evidence>
<name>A0A2B7Y3Q5_9EURO</name>
<feature type="region of interest" description="Disordered" evidence="1">
    <location>
        <begin position="1"/>
        <end position="37"/>
    </location>
</feature>
<protein>
    <submittedName>
        <fullName evidence="2">Uncharacterized protein</fullName>
    </submittedName>
</protein>
<dbReference type="EMBL" id="PDNB01000022">
    <property type="protein sequence ID" value="PGH15779.1"/>
    <property type="molecule type" value="Genomic_DNA"/>
</dbReference>
<dbReference type="Proteomes" id="UP000223968">
    <property type="component" value="Unassembled WGS sequence"/>
</dbReference>
<dbReference type="AlphaFoldDB" id="A0A2B7Y3Q5"/>
<sequence length="60" mass="6715">MGMRMGCDGTTNYRLHSGSLRPRQGVSGASNQRKHGLRLYDSTFRSKKLVGTLEEQDLTD</sequence>
<evidence type="ECO:0000256" key="1">
    <source>
        <dbReference type="SAM" id="MobiDB-lite"/>
    </source>
</evidence>
<keyword evidence="3" id="KW-1185">Reference proteome</keyword>
<gene>
    <name evidence="2" type="ORF">AJ79_02159</name>
</gene>
<reference evidence="2 3" key="1">
    <citation type="submission" date="2017-10" db="EMBL/GenBank/DDBJ databases">
        <title>Comparative genomics in systemic dimorphic fungi from Ajellomycetaceae.</title>
        <authorList>
            <person name="Munoz J.F."/>
            <person name="Mcewen J.G."/>
            <person name="Clay O.K."/>
            <person name="Cuomo C.A."/>
        </authorList>
    </citation>
    <scope>NUCLEOTIDE SEQUENCE [LARGE SCALE GENOMIC DNA]</scope>
    <source>
        <strain evidence="2 3">UAMH5409</strain>
    </source>
</reference>